<evidence type="ECO:0000256" key="21">
    <source>
        <dbReference type="ARBA" id="ARBA00048342"/>
    </source>
</evidence>
<keyword evidence="15 25" id="KW-0521">NADP</keyword>
<keyword evidence="18" id="KW-0539">Nucleus</keyword>
<keyword evidence="7 25" id="KW-0285">Flavoprotein</keyword>
<evidence type="ECO:0000256" key="14">
    <source>
        <dbReference type="ARBA" id="ARBA00022833"/>
    </source>
</evidence>
<evidence type="ECO:0000256" key="19">
    <source>
        <dbReference type="ARBA" id="ARBA00045934"/>
    </source>
</evidence>
<evidence type="ECO:0000256" key="23">
    <source>
        <dbReference type="ARBA" id="ARBA00049513"/>
    </source>
</evidence>
<dbReference type="PROSITE" id="PS01136">
    <property type="entry name" value="UPF0034"/>
    <property type="match status" value="1"/>
</dbReference>
<dbReference type="GO" id="GO:0050660">
    <property type="term" value="F:flavin adenine dinucleotide binding"/>
    <property type="evidence" value="ECO:0007669"/>
    <property type="project" value="UniProtKB-UniRule"/>
</dbReference>
<keyword evidence="16 25" id="KW-0560">Oxidoreductase</keyword>
<evidence type="ECO:0000256" key="26">
    <source>
        <dbReference type="SAM" id="MobiDB-lite"/>
    </source>
</evidence>
<keyword evidence="8 25" id="KW-0288">FMN</keyword>
<protein>
    <recommendedName>
        <fullName evidence="5 25">tRNA-dihydrouridine(47) synthase [NAD(P)(+)]</fullName>
        <ecNumber evidence="4 25">1.3.1.89</ecNumber>
    </recommendedName>
    <alternativeName>
        <fullName evidence="25">tRNA-dihydrouridine synthase 3</fullName>
    </alternativeName>
</protein>
<reference evidence="28" key="1">
    <citation type="submission" date="2021-03" db="EMBL/GenBank/DDBJ databases">
        <authorList>
            <person name="Tagirdzhanova G."/>
        </authorList>
    </citation>
    <scope>NUCLEOTIDE SEQUENCE</scope>
</reference>
<dbReference type="AlphaFoldDB" id="A0A8H3FUE1"/>
<comment type="function">
    <text evidence="19">Catalyzes the synthesis of dihydrouridine, a modified base found in the D-loop of most tRNAs. Specifically modifies U47 in cytoplasmic tRNAs. Catalyzes the synthesis of dihydrouridine in some mRNAs, thereby affecting their translation.</text>
</comment>
<dbReference type="PANTHER" id="PTHR45846">
    <property type="entry name" value="TRNA-DIHYDROURIDINE(47) SYNTHASE [NAD(P)(+)]-LIKE"/>
    <property type="match status" value="1"/>
</dbReference>
<feature type="compositionally biased region" description="Basic and acidic residues" evidence="26">
    <location>
        <begin position="117"/>
        <end position="129"/>
    </location>
</feature>
<name>A0A8H3FUE1_9LECA</name>
<evidence type="ECO:0000256" key="22">
    <source>
        <dbReference type="ARBA" id="ARBA00049447"/>
    </source>
</evidence>
<feature type="region of interest" description="Disordered" evidence="26">
    <location>
        <begin position="1"/>
        <end position="68"/>
    </location>
</feature>
<keyword evidence="14 24" id="KW-0862">Zinc</keyword>
<dbReference type="Gene3D" id="4.10.1000.10">
    <property type="entry name" value="Zinc finger, CCCH-type"/>
    <property type="match status" value="1"/>
</dbReference>
<dbReference type="GO" id="GO:0006397">
    <property type="term" value="P:mRNA processing"/>
    <property type="evidence" value="ECO:0007669"/>
    <property type="project" value="UniProtKB-KW"/>
</dbReference>
<evidence type="ECO:0000256" key="3">
    <source>
        <dbReference type="ARBA" id="ARBA00004496"/>
    </source>
</evidence>
<dbReference type="Gene3D" id="3.20.20.70">
    <property type="entry name" value="Aldolase class I"/>
    <property type="match status" value="1"/>
</dbReference>
<evidence type="ECO:0000313" key="28">
    <source>
        <dbReference type="EMBL" id="CAF9929267.1"/>
    </source>
</evidence>
<feature type="zinc finger region" description="C3H1-type" evidence="24">
    <location>
        <begin position="125"/>
        <end position="158"/>
    </location>
</feature>
<dbReference type="PROSITE" id="PS50103">
    <property type="entry name" value="ZF_C3H1"/>
    <property type="match status" value="1"/>
</dbReference>
<evidence type="ECO:0000256" key="12">
    <source>
        <dbReference type="ARBA" id="ARBA00022737"/>
    </source>
</evidence>
<evidence type="ECO:0000256" key="25">
    <source>
        <dbReference type="RuleBase" id="RU291113"/>
    </source>
</evidence>
<evidence type="ECO:0000256" key="9">
    <source>
        <dbReference type="ARBA" id="ARBA00022664"/>
    </source>
</evidence>
<evidence type="ECO:0000256" key="11">
    <source>
        <dbReference type="ARBA" id="ARBA00022723"/>
    </source>
</evidence>
<evidence type="ECO:0000256" key="20">
    <source>
        <dbReference type="ARBA" id="ARBA00048266"/>
    </source>
</evidence>
<keyword evidence="6" id="KW-0963">Cytoplasm</keyword>
<comment type="catalytic activity">
    <reaction evidence="21">
        <text>a 5,6-dihydrouridine in mRNA + NAD(+) = a uridine in mRNA + NADH + H(+)</text>
        <dbReference type="Rhea" id="RHEA:69851"/>
        <dbReference type="Rhea" id="RHEA-COMP:14658"/>
        <dbReference type="Rhea" id="RHEA-COMP:17789"/>
        <dbReference type="ChEBI" id="CHEBI:15378"/>
        <dbReference type="ChEBI" id="CHEBI:57540"/>
        <dbReference type="ChEBI" id="CHEBI:57945"/>
        <dbReference type="ChEBI" id="CHEBI:65315"/>
        <dbReference type="ChEBI" id="CHEBI:74443"/>
    </reaction>
    <physiologicalReaction direction="right-to-left" evidence="21">
        <dbReference type="Rhea" id="RHEA:69853"/>
    </physiologicalReaction>
</comment>
<evidence type="ECO:0000256" key="24">
    <source>
        <dbReference type="PROSITE-ProRule" id="PRU00723"/>
    </source>
</evidence>
<keyword evidence="29" id="KW-1185">Reference proteome</keyword>
<dbReference type="InterPro" id="IPR000571">
    <property type="entry name" value="Znf_CCCH"/>
</dbReference>
<dbReference type="PANTHER" id="PTHR45846:SF1">
    <property type="entry name" value="TRNA-DIHYDROURIDINE(47) SYNTHASE [NAD(P)(+)]-LIKE"/>
    <property type="match status" value="1"/>
</dbReference>
<feature type="compositionally biased region" description="Basic and acidic residues" evidence="26">
    <location>
        <begin position="11"/>
        <end position="37"/>
    </location>
</feature>
<keyword evidence="11 24" id="KW-0479">Metal-binding</keyword>
<feature type="region of interest" description="Disordered" evidence="26">
    <location>
        <begin position="87"/>
        <end position="130"/>
    </location>
</feature>
<comment type="catalytic activity">
    <reaction evidence="23">
        <text>5,6-dihydrouridine(47) in tRNA + NADP(+) = uridine(47) in tRNA + NADPH + H(+)</text>
        <dbReference type="Rhea" id="RHEA:53360"/>
        <dbReference type="Rhea" id="RHEA-COMP:13539"/>
        <dbReference type="Rhea" id="RHEA-COMP:13540"/>
        <dbReference type="ChEBI" id="CHEBI:15378"/>
        <dbReference type="ChEBI" id="CHEBI:57783"/>
        <dbReference type="ChEBI" id="CHEBI:58349"/>
        <dbReference type="ChEBI" id="CHEBI:65315"/>
        <dbReference type="ChEBI" id="CHEBI:74443"/>
        <dbReference type="EC" id="1.3.1.89"/>
    </reaction>
    <physiologicalReaction direction="right-to-left" evidence="23">
        <dbReference type="Rhea" id="RHEA:53362"/>
    </physiologicalReaction>
</comment>
<comment type="caution">
    <text evidence="28">The sequence shown here is derived from an EMBL/GenBank/DDBJ whole genome shotgun (WGS) entry which is preliminary data.</text>
</comment>
<dbReference type="InterPro" id="IPR013785">
    <property type="entry name" value="Aldolase_TIM"/>
</dbReference>
<keyword evidence="10 25" id="KW-0819">tRNA processing</keyword>
<evidence type="ECO:0000256" key="2">
    <source>
        <dbReference type="ARBA" id="ARBA00004123"/>
    </source>
</evidence>
<comment type="similarity">
    <text evidence="25">Belongs to the dus family. Dus3 subfamily.</text>
</comment>
<comment type="cofactor">
    <cofactor evidence="1 25">
        <name>FMN</name>
        <dbReference type="ChEBI" id="CHEBI:58210"/>
    </cofactor>
</comment>
<dbReference type="SUPFAM" id="SSF51395">
    <property type="entry name" value="FMN-linked oxidoreductases"/>
    <property type="match status" value="1"/>
</dbReference>
<dbReference type="InterPro" id="IPR018517">
    <property type="entry name" value="tRNA_hU_synthase_CS"/>
</dbReference>
<evidence type="ECO:0000256" key="8">
    <source>
        <dbReference type="ARBA" id="ARBA00022643"/>
    </source>
</evidence>
<evidence type="ECO:0000256" key="16">
    <source>
        <dbReference type="ARBA" id="ARBA00023002"/>
    </source>
</evidence>
<evidence type="ECO:0000256" key="1">
    <source>
        <dbReference type="ARBA" id="ARBA00001917"/>
    </source>
</evidence>
<dbReference type="Pfam" id="PF25585">
    <property type="entry name" value="zf-CCCH_DUS3L"/>
    <property type="match status" value="2"/>
</dbReference>
<dbReference type="FunFam" id="3.20.20.70:FF:000145">
    <property type="entry name" value="tRNA-dihydrouridine(47) synthase [NAD(P)(+)]"/>
    <property type="match status" value="1"/>
</dbReference>
<evidence type="ECO:0000256" key="13">
    <source>
        <dbReference type="ARBA" id="ARBA00022771"/>
    </source>
</evidence>
<proteinExistence type="inferred from homology"/>
<organism evidence="28 29">
    <name type="scientific">Gomphillus americanus</name>
    <dbReference type="NCBI Taxonomy" id="1940652"/>
    <lineage>
        <taxon>Eukaryota</taxon>
        <taxon>Fungi</taxon>
        <taxon>Dikarya</taxon>
        <taxon>Ascomycota</taxon>
        <taxon>Pezizomycotina</taxon>
        <taxon>Lecanoromycetes</taxon>
        <taxon>OSLEUM clade</taxon>
        <taxon>Ostropomycetidae</taxon>
        <taxon>Ostropales</taxon>
        <taxon>Graphidaceae</taxon>
        <taxon>Gomphilloideae</taxon>
        <taxon>Gomphillus</taxon>
    </lineage>
</organism>
<sequence>MNAEGLAISDQKIDIPDPRPKDSATTKAELIVRKLEAADGDDDQQPPAKKVKSDAGDPASNVNGHRKGIALVKPEFLLARPNDQRDNAAIDDDAAENAGKTDARDRPRAERKRGQNKARDFGSSKDEKGLCSSRALSPEFSPQDCPFGEKCRFEHDLRRYLKNWKREDLQTFDGKCPVFTVKGWCSMGWKCRFLGSHSAENELSDGRKELILLGNPSSSSIDDEMDDVVNVVGINKKNDLMKKQFPLPKSDEYTKWLNDNIEKGNRDDNRALYREAPSLPSEKRKVYFGPETPLLAPLTTQGNLPFRRLCVQFGAQLTYSEMAMGLPLIQGKKSEWALLRAHHSELSPPTFQAKGHVVEGYDTPKDFKFGAQIAGNQPWLAMKTTEALTSLCSHLRVVDLNCGCPIDLVCDQGAGSALLDNPSKLEKILRGMNTVSGEVPITVKIRMGTKDARPTAIKLIDRLIYGTEQSQAVDDLTSGVAAITLHGRSKQQRYSKSADWQYIAECAALIKQHRENGDTLTDTIKETDARTQPNAGKVYFNGNGDCYSHIDYYNHLDHASVDAVMIGRGALIKPWIFEEIAQGQYLDKSSRERLEYIEQFCRYGMQVWGSDEQGIGTTRRFLLEWLNFTHRYVPLGILEHLPPNIQERAQPWRGRDELETLMASENYKDWIKIRFVGFFLCFVLERYILLTCPDSEMFLGPAHKDFRFQPKHKSNSYEAEG</sequence>
<dbReference type="Pfam" id="PF01207">
    <property type="entry name" value="Dus"/>
    <property type="match status" value="2"/>
</dbReference>
<dbReference type="GO" id="GO:0003723">
    <property type="term" value="F:RNA binding"/>
    <property type="evidence" value="ECO:0007669"/>
    <property type="project" value="TreeGrafter"/>
</dbReference>
<comment type="subcellular location">
    <subcellularLocation>
        <location evidence="3">Cytoplasm</location>
    </subcellularLocation>
    <subcellularLocation>
        <location evidence="2">Nucleus</location>
    </subcellularLocation>
</comment>
<keyword evidence="13 24" id="KW-0863">Zinc-finger</keyword>
<dbReference type="GO" id="GO:0005737">
    <property type="term" value="C:cytoplasm"/>
    <property type="evidence" value="ECO:0007669"/>
    <property type="project" value="UniProtKB-SubCell"/>
</dbReference>
<evidence type="ECO:0000256" key="4">
    <source>
        <dbReference type="ARBA" id="ARBA00012376"/>
    </source>
</evidence>
<dbReference type="EMBL" id="CAJPDQ010000032">
    <property type="protein sequence ID" value="CAF9929267.1"/>
    <property type="molecule type" value="Genomic_DNA"/>
</dbReference>
<evidence type="ECO:0000259" key="27">
    <source>
        <dbReference type="PROSITE" id="PS50103"/>
    </source>
</evidence>
<keyword evidence="17 25" id="KW-0520">NAD</keyword>
<accession>A0A8H3FUE1</accession>
<dbReference type="OrthoDB" id="259935at2759"/>
<evidence type="ECO:0000256" key="17">
    <source>
        <dbReference type="ARBA" id="ARBA00023027"/>
    </source>
</evidence>
<evidence type="ECO:0000256" key="6">
    <source>
        <dbReference type="ARBA" id="ARBA00022490"/>
    </source>
</evidence>
<dbReference type="GO" id="GO:0008270">
    <property type="term" value="F:zinc ion binding"/>
    <property type="evidence" value="ECO:0007669"/>
    <property type="project" value="UniProtKB-KW"/>
</dbReference>
<evidence type="ECO:0000256" key="10">
    <source>
        <dbReference type="ARBA" id="ARBA00022694"/>
    </source>
</evidence>
<dbReference type="Proteomes" id="UP000664169">
    <property type="component" value="Unassembled WGS sequence"/>
</dbReference>
<comment type="catalytic activity">
    <reaction evidence="20">
        <text>5,6-dihydrouridine(47) in tRNA + NAD(+) = uridine(47) in tRNA + NADH + H(+)</text>
        <dbReference type="Rhea" id="RHEA:53364"/>
        <dbReference type="Rhea" id="RHEA-COMP:13539"/>
        <dbReference type="Rhea" id="RHEA-COMP:13540"/>
        <dbReference type="ChEBI" id="CHEBI:15378"/>
        <dbReference type="ChEBI" id="CHEBI:57540"/>
        <dbReference type="ChEBI" id="CHEBI:57945"/>
        <dbReference type="ChEBI" id="CHEBI:65315"/>
        <dbReference type="ChEBI" id="CHEBI:74443"/>
        <dbReference type="EC" id="1.3.1.89"/>
    </reaction>
    <physiologicalReaction direction="right-to-left" evidence="20">
        <dbReference type="Rhea" id="RHEA:53366"/>
    </physiologicalReaction>
</comment>
<feature type="domain" description="C3H1-type" evidence="27">
    <location>
        <begin position="125"/>
        <end position="158"/>
    </location>
</feature>
<dbReference type="CDD" id="cd02801">
    <property type="entry name" value="DUS_like_FMN"/>
    <property type="match status" value="1"/>
</dbReference>
<dbReference type="EC" id="1.3.1.89" evidence="4 25"/>
<evidence type="ECO:0000313" key="29">
    <source>
        <dbReference type="Proteomes" id="UP000664169"/>
    </source>
</evidence>
<keyword evidence="12" id="KW-0677">Repeat</keyword>
<comment type="catalytic activity">
    <reaction evidence="22">
        <text>a 5,6-dihydrouridine in mRNA + NADP(+) = a uridine in mRNA + NADPH + H(+)</text>
        <dbReference type="Rhea" id="RHEA:69855"/>
        <dbReference type="Rhea" id="RHEA-COMP:14658"/>
        <dbReference type="Rhea" id="RHEA-COMP:17789"/>
        <dbReference type="ChEBI" id="CHEBI:15378"/>
        <dbReference type="ChEBI" id="CHEBI:57783"/>
        <dbReference type="ChEBI" id="CHEBI:58349"/>
        <dbReference type="ChEBI" id="CHEBI:65315"/>
        <dbReference type="ChEBI" id="CHEBI:74443"/>
    </reaction>
    <physiologicalReaction direction="right-to-left" evidence="22">
        <dbReference type="Rhea" id="RHEA:69857"/>
    </physiologicalReaction>
</comment>
<evidence type="ECO:0000256" key="7">
    <source>
        <dbReference type="ARBA" id="ARBA00022630"/>
    </source>
</evidence>
<gene>
    <name evidence="28" type="ORF">GOMPHAMPRED_005353</name>
</gene>
<dbReference type="GO" id="GO:0005634">
    <property type="term" value="C:nucleus"/>
    <property type="evidence" value="ECO:0007669"/>
    <property type="project" value="UniProtKB-SubCell"/>
</dbReference>
<dbReference type="InterPro" id="IPR035587">
    <property type="entry name" value="DUS-like_FMN-bd"/>
</dbReference>
<evidence type="ECO:0000256" key="18">
    <source>
        <dbReference type="ARBA" id="ARBA00023242"/>
    </source>
</evidence>
<evidence type="ECO:0000256" key="5">
    <source>
        <dbReference type="ARBA" id="ARBA00022143"/>
    </source>
</evidence>
<feature type="compositionally biased region" description="Basic and acidic residues" evidence="26">
    <location>
        <begin position="99"/>
        <end position="108"/>
    </location>
</feature>
<keyword evidence="9" id="KW-0507">mRNA processing</keyword>
<dbReference type="GO" id="GO:0102265">
    <property type="term" value="F:tRNA-dihydrouridine47 synthase activity"/>
    <property type="evidence" value="ECO:0007669"/>
    <property type="project" value="UniProtKB-EC"/>
</dbReference>
<evidence type="ECO:0000256" key="15">
    <source>
        <dbReference type="ARBA" id="ARBA00022857"/>
    </source>
</evidence>